<dbReference type="RefSeq" id="WP_163792086.1">
    <property type="nucleotide sequence ID" value="NZ_AP022604.1"/>
</dbReference>
<organism evidence="1 2">
    <name type="scientific">Mycolicibacterium chitae</name>
    <name type="common">Mycobacterium chitae</name>
    <dbReference type="NCBI Taxonomy" id="1792"/>
    <lineage>
        <taxon>Bacteria</taxon>
        <taxon>Bacillati</taxon>
        <taxon>Actinomycetota</taxon>
        <taxon>Actinomycetes</taxon>
        <taxon>Mycobacteriales</taxon>
        <taxon>Mycobacteriaceae</taxon>
        <taxon>Mycolicibacterium</taxon>
    </lineage>
</organism>
<reference evidence="1 2" key="1">
    <citation type="submission" date="2018-12" db="EMBL/GenBank/DDBJ databases">
        <authorList>
            <consortium name="Pathogen Informatics"/>
        </authorList>
    </citation>
    <scope>NUCLEOTIDE SEQUENCE [LARGE SCALE GENOMIC DNA]</scope>
    <source>
        <strain evidence="1 2">NCTC10485</strain>
    </source>
</reference>
<dbReference type="AlphaFoldDB" id="A0A448I4W6"/>
<dbReference type="EMBL" id="LR134355">
    <property type="protein sequence ID" value="VEG47526.1"/>
    <property type="molecule type" value="Genomic_DNA"/>
</dbReference>
<sequence>MSGWPVCGNCGEAAFFGWLGGMHACDADPFIEPLTVRLERPRPAPDCGARHHRAIKCIVIEGAELAHLERFMERVQDDDEVTELSVTVCADGTLEFRGAGFIYSARIGIDAPLPGWP</sequence>
<gene>
    <name evidence="1" type="ORF">NCTC10485_01807</name>
</gene>
<evidence type="ECO:0000313" key="2">
    <source>
        <dbReference type="Proteomes" id="UP000282551"/>
    </source>
</evidence>
<accession>A0A448I4W6</accession>
<name>A0A448I4W6_MYCCI</name>
<protein>
    <submittedName>
        <fullName evidence="1">Uncharacterized protein</fullName>
    </submittedName>
</protein>
<proteinExistence type="predicted"/>
<keyword evidence="2" id="KW-1185">Reference proteome</keyword>
<evidence type="ECO:0000313" key="1">
    <source>
        <dbReference type="EMBL" id="VEG47526.1"/>
    </source>
</evidence>
<dbReference type="Proteomes" id="UP000282551">
    <property type="component" value="Chromosome"/>
</dbReference>